<organism evidence="6 7">
    <name type="scientific">Drechslerella dactyloides</name>
    <name type="common">Nematode-trapping fungus</name>
    <name type="synonym">Arthrobotrys dactyloides</name>
    <dbReference type="NCBI Taxonomy" id="74499"/>
    <lineage>
        <taxon>Eukaryota</taxon>
        <taxon>Fungi</taxon>
        <taxon>Dikarya</taxon>
        <taxon>Ascomycota</taxon>
        <taxon>Pezizomycotina</taxon>
        <taxon>Orbiliomycetes</taxon>
        <taxon>Orbiliales</taxon>
        <taxon>Orbiliaceae</taxon>
        <taxon>Drechslerella</taxon>
    </lineage>
</organism>
<reference evidence="6" key="1">
    <citation type="submission" date="2023-01" db="EMBL/GenBank/DDBJ databases">
        <title>The chitinases involved in constricting ring structure development in the nematode-trapping fungus Drechslerella dactyloides.</title>
        <authorList>
            <person name="Wang R."/>
            <person name="Zhang L."/>
            <person name="Tang P."/>
            <person name="Li S."/>
            <person name="Liang L."/>
        </authorList>
    </citation>
    <scope>NUCLEOTIDE SEQUENCE</scope>
    <source>
        <strain evidence="6">YMF1.00031</strain>
    </source>
</reference>
<dbReference type="PROSITE" id="PS50297">
    <property type="entry name" value="ANK_REP_REGION"/>
    <property type="match status" value="3"/>
</dbReference>
<evidence type="ECO:0000256" key="1">
    <source>
        <dbReference type="ARBA" id="ARBA00022737"/>
    </source>
</evidence>
<dbReference type="InterPro" id="IPR053137">
    <property type="entry name" value="NLR-like"/>
</dbReference>
<dbReference type="GO" id="GO:0003824">
    <property type="term" value="F:catalytic activity"/>
    <property type="evidence" value="ECO:0007669"/>
    <property type="project" value="InterPro"/>
</dbReference>
<evidence type="ECO:0000313" key="6">
    <source>
        <dbReference type="EMBL" id="KAJ6263024.1"/>
    </source>
</evidence>
<dbReference type="Gene3D" id="1.25.40.20">
    <property type="entry name" value="Ankyrin repeat-containing domain"/>
    <property type="match status" value="1"/>
</dbReference>
<dbReference type="SUPFAM" id="SSF52540">
    <property type="entry name" value="P-loop containing nucleoside triphosphate hydrolases"/>
    <property type="match status" value="1"/>
</dbReference>
<dbReference type="InterPro" id="IPR056884">
    <property type="entry name" value="NPHP3-like_N"/>
</dbReference>
<comment type="caution">
    <text evidence="6">The sequence shown here is derived from an EMBL/GenBank/DDBJ whole genome shotgun (WGS) entry which is preliminary data.</text>
</comment>
<dbReference type="InterPro" id="IPR036770">
    <property type="entry name" value="Ankyrin_rpt-contain_sf"/>
</dbReference>
<dbReference type="InterPro" id="IPR002110">
    <property type="entry name" value="Ankyrin_rpt"/>
</dbReference>
<dbReference type="InterPro" id="IPR000845">
    <property type="entry name" value="Nucleoside_phosphorylase_d"/>
</dbReference>
<evidence type="ECO:0000313" key="7">
    <source>
        <dbReference type="Proteomes" id="UP001221413"/>
    </source>
</evidence>
<dbReference type="Pfam" id="PF24883">
    <property type="entry name" value="NPHP3_N"/>
    <property type="match status" value="1"/>
</dbReference>
<feature type="region of interest" description="Disordered" evidence="3">
    <location>
        <begin position="1825"/>
        <end position="1858"/>
    </location>
</feature>
<feature type="repeat" description="ANK" evidence="2">
    <location>
        <begin position="795"/>
        <end position="821"/>
    </location>
</feature>
<dbReference type="Gene3D" id="3.40.50.300">
    <property type="entry name" value="P-loop containing nucleotide triphosphate hydrolases"/>
    <property type="match status" value="1"/>
</dbReference>
<keyword evidence="2" id="KW-0040">ANK repeat</keyword>
<keyword evidence="1" id="KW-0677">Repeat</keyword>
<evidence type="ECO:0000256" key="2">
    <source>
        <dbReference type="PROSITE-ProRule" id="PRU00023"/>
    </source>
</evidence>
<feature type="domain" description="Nucleoside phosphorylase" evidence="4">
    <location>
        <begin position="89"/>
        <end position="204"/>
    </location>
</feature>
<evidence type="ECO:0000256" key="3">
    <source>
        <dbReference type="SAM" id="MobiDB-lite"/>
    </source>
</evidence>
<dbReference type="Pfam" id="PF12796">
    <property type="entry name" value="Ank_2"/>
    <property type="match status" value="1"/>
</dbReference>
<feature type="repeat" description="ANK" evidence="2">
    <location>
        <begin position="729"/>
        <end position="761"/>
    </location>
</feature>
<dbReference type="SMART" id="SM00248">
    <property type="entry name" value="ANK"/>
    <property type="match status" value="3"/>
</dbReference>
<keyword evidence="7" id="KW-1185">Reference proteome</keyword>
<dbReference type="EMBL" id="JAQGDS010000002">
    <property type="protein sequence ID" value="KAJ6263024.1"/>
    <property type="molecule type" value="Genomic_DNA"/>
</dbReference>
<dbReference type="PANTHER" id="PTHR46082:SF11">
    <property type="entry name" value="AAA+ ATPASE DOMAIN-CONTAINING PROTEIN-RELATED"/>
    <property type="match status" value="1"/>
</dbReference>
<dbReference type="SUPFAM" id="SSF53167">
    <property type="entry name" value="Purine and uridine phosphorylases"/>
    <property type="match status" value="1"/>
</dbReference>
<dbReference type="Proteomes" id="UP001221413">
    <property type="component" value="Unassembled WGS sequence"/>
</dbReference>
<dbReference type="PANTHER" id="PTHR46082">
    <property type="entry name" value="ATP/GTP-BINDING PROTEIN-RELATED"/>
    <property type="match status" value="1"/>
</dbReference>
<protein>
    <recommendedName>
        <fullName evidence="8">Nucleoside phosphorylase domain-containing protein</fullName>
    </recommendedName>
</protein>
<dbReference type="InterPro" id="IPR027417">
    <property type="entry name" value="P-loop_NTPase"/>
</dbReference>
<feature type="compositionally biased region" description="Low complexity" evidence="3">
    <location>
        <begin position="1828"/>
        <end position="1838"/>
    </location>
</feature>
<evidence type="ECO:0000259" key="4">
    <source>
        <dbReference type="Pfam" id="PF01048"/>
    </source>
</evidence>
<accession>A0AAD6J1Z0</accession>
<sequence length="1858" mass="208056">MLEGREIEQWVDDNYSKVEVSKEEIRHLRTFTIVFAPDGGGYSGRLMAGKVHEATKPQTRTWTYRDTQNRAEPIDTAMSAQRTHDDYTVAWICALPKELAAALAMLDRKHANLSKPPNDYNEYSLGSVGEHNIVITCLPKGKIGNASAAAVVARLINTFQSVRFGFMIGIGGGVPQRVRLGDVVVSTPVGPYPGVVQWDMGKATAGDDGFELTGALDNPPHSVLAALAKLESGHNLEGSKIPEYLEQLKTKWPEMALKYSKSELLEDLLFRSDYNHIVEAPTDIYAVEEDAGGDCQSCDKAKLVRTRKARNMKIHYGLIASGNQVIKDAALRDRINRRLGGHVLCLEMEAAGILNIIPCIVIRGICDYADSHKNETWQEYAAALAAAFAKELLEYLQPSDRERPARDPVLGHEGDLVENGSLHDLSQQLKPLKFIRLAKFIRNAQKIDSLTTISRTLKFSNPKRRYQSSRYIERLVDALRPDGKSSPKPVLSWLGCEYNAEQRGYFNRSIPGTGEWFLKSQEYMDWRYRTEGMTAVLFCFGSPGVGKSTLASMVIRSLQDEYREERNVGVAYVYFDYTRQREQTPEHLVGSLLRQLVQKLWETNRLLPDSVKSFFEKYTQSGRYPSLAEFSQVLLSVIDVYSDVFVVVDALDECLEDHLADFIPSEIERRSDALYVFAARNWGFYARHSSDGEELVLEFLRNRMTVTACVQAILAQLNFEGTYREDAADSVSGLHLATYFGLHKSINILIEEGAELDQRDCHGSTPLSWAAKFGDEAAVKLLISSGATLDTQNQDGLTPLCLAAASGYKTVVMLLLDANADPLGGSKDKKPLLLAEENKHDEVAALISEYAHEVARREMDASDTLPDISEVSSICSEGSMTSDQSSADRRDELSKKACYIVGEIFCTDPRLRELYQEALKKFSKKKFAKLHDNILKEFFKALNVEVRRALPKAPGLQVIKVLQRSVERGLVTDSIYDICNPSENTMWNSGVSMLNAHALNDHDESNVKSMILQDPVSFKSFVTRRESFGQFKASIHALVRPTTAIPAALQFNHGNLLQRLLSKHLDQVAVGEYFWITELAEAGYSAAEIAEILIQGTTDTPWIYFEPRSQDSPKVFPRDDFHAPGCVHHCFDCLTDVEHAHRDQDSPGVDMNLDEIQELCGLAGITPSSRDPDSWNGVVTFRDENTVAMVSYGFESLKRNRNHEILRRNTTILSRLCSAAGRMQSSSLCCDAFTVLTRPIQVLDAEAAPVNLCRVEFRLMMRLLDTLKGLSVSDLATRSRSADLQKSILEIFDGIEPNIFNNEKMESSIDETLNALSLTVQFLSIGFLSYNQGHVGPIQPFFLDTPQRKIILTGSKQPGNRCITIGLTNLTCLGNMIGGAVLVFRLQQSSVGGLDLCFENEGTFDVFATAQDVLDTWGPGSFVVQTNEGLRPAPCAIKLRGGLIYPLVGENNNLFHWSDMVDIDSLRLSPFDPRSKIRIGSPVEVNLTCALDENECWQKSLCAFSSLDVHRHYWKHVETQIGGQAGNYILLQTNWTKHKIPGKTFKQEILEQEPKMLVRYLNCLCGLQVSFCTGVARRVTLRELIRDVFPIFADILITENAIRDELENQYNILEAFRTDTVQESLKRLPKQLYELMLSIIWSIVSCLRSTGIDPEGKFLSVAWLYAQDDGPIQCLRIPCSDKKNSWVHVLADAEDCATFAYISTDCLVTPEVQCRGPSPLWHNTTPLLETAVLQHNENPSQPLSQLENSRVYFFKKMDTLLKVNVNRRTPTSIVTLFVGQSSIPAKFTRRLYVMERHRWIRIRERQRSSEDGVEQVTVLAKDDKGLPSLLRSRSSTSTIQSPNNSGVPPVDPVSKDSS</sequence>
<evidence type="ECO:0000259" key="5">
    <source>
        <dbReference type="Pfam" id="PF24883"/>
    </source>
</evidence>
<dbReference type="InterPro" id="IPR035994">
    <property type="entry name" value="Nucleoside_phosphorylase_sf"/>
</dbReference>
<dbReference type="Gene3D" id="3.40.50.1580">
    <property type="entry name" value="Nucleoside phosphorylase domain"/>
    <property type="match status" value="1"/>
</dbReference>
<gene>
    <name evidence="6" type="ORF">Dda_1582</name>
</gene>
<feature type="domain" description="Nucleoside phosphorylase" evidence="4">
    <location>
        <begin position="306"/>
        <end position="392"/>
    </location>
</feature>
<name>A0AAD6J1Z0_DREDA</name>
<evidence type="ECO:0008006" key="8">
    <source>
        <dbReference type="Google" id="ProtNLM"/>
    </source>
</evidence>
<dbReference type="GO" id="GO:0009116">
    <property type="term" value="P:nucleoside metabolic process"/>
    <property type="evidence" value="ECO:0007669"/>
    <property type="project" value="InterPro"/>
</dbReference>
<dbReference type="SUPFAM" id="SSF48403">
    <property type="entry name" value="Ankyrin repeat"/>
    <property type="match status" value="1"/>
</dbReference>
<dbReference type="PROSITE" id="PS50088">
    <property type="entry name" value="ANK_REPEAT"/>
    <property type="match status" value="3"/>
</dbReference>
<proteinExistence type="predicted"/>
<feature type="domain" description="Nephrocystin 3-like N-terminal" evidence="5">
    <location>
        <begin position="512"/>
        <end position="665"/>
    </location>
</feature>
<dbReference type="Pfam" id="PF01048">
    <property type="entry name" value="PNP_UDP_1"/>
    <property type="match status" value="2"/>
</dbReference>
<feature type="repeat" description="ANK" evidence="2">
    <location>
        <begin position="762"/>
        <end position="794"/>
    </location>
</feature>